<dbReference type="PROSITE" id="PS00041">
    <property type="entry name" value="HTH_ARAC_FAMILY_1"/>
    <property type="match status" value="1"/>
</dbReference>
<dbReference type="PRINTS" id="PR00032">
    <property type="entry name" value="HTHARAC"/>
</dbReference>
<dbReference type="InterPro" id="IPR018062">
    <property type="entry name" value="HTH_AraC-typ_CS"/>
</dbReference>
<dbReference type="RefSeq" id="WP_072874319.1">
    <property type="nucleotide sequence ID" value="NZ_FRAF01000014.1"/>
</dbReference>
<evidence type="ECO:0000256" key="2">
    <source>
        <dbReference type="ARBA" id="ARBA00023125"/>
    </source>
</evidence>
<keyword evidence="2" id="KW-0238">DNA-binding</keyword>
<evidence type="ECO:0000313" key="6">
    <source>
        <dbReference type="Proteomes" id="UP000184016"/>
    </source>
</evidence>
<keyword evidence="3" id="KW-0804">Transcription</keyword>
<evidence type="ECO:0000256" key="1">
    <source>
        <dbReference type="ARBA" id="ARBA00023015"/>
    </source>
</evidence>
<dbReference type="InterPro" id="IPR020449">
    <property type="entry name" value="Tscrpt_reg_AraC-type_HTH"/>
</dbReference>
<dbReference type="PANTHER" id="PTHR43280:SF28">
    <property type="entry name" value="HTH-TYPE TRANSCRIPTIONAL ACTIVATOR RHAS"/>
    <property type="match status" value="1"/>
</dbReference>
<gene>
    <name evidence="5" type="ORF">SAMN05443507_11457</name>
</gene>
<dbReference type="Gene3D" id="1.10.10.60">
    <property type="entry name" value="Homeodomain-like"/>
    <property type="match status" value="2"/>
</dbReference>
<dbReference type="AlphaFoldDB" id="A0A1M6SQT6"/>
<name>A0A1M6SQT6_9BACL</name>
<sequence length="316" mass="36397">MKKPYDWQRVQSEEYLLRHWILGQPLSAKMLWNILSDLDWQQAPHQVMVLRWQLDKEAQIFLGDTQKFTIRQHITEIARDYIPQCLQIWQEEDEWISFPHYHSVLNEENLSNMLQAILASLPIPLPVRLFIGVEKVVDTVVQIPQALRLARRAALQAMEHQIQILSVEEMELDLDHCDAPNHHAEKNDDQPIPAWQTHDARETPAISPIVEQAVAYIHSHLQSALTLPEIAAQVAVSRFHLSHLFRQHLQTTVTSYVRSARLAKAAELLANSDKSINEVADAVGMADANYFSKCFRATYALSPSEFRRHKKASIQE</sequence>
<dbReference type="InterPro" id="IPR009057">
    <property type="entry name" value="Homeodomain-like_sf"/>
</dbReference>
<feature type="domain" description="HTH araC/xylS-type" evidence="4">
    <location>
        <begin position="211"/>
        <end position="309"/>
    </location>
</feature>
<keyword evidence="1" id="KW-0805">Transcription regulation</keyword>
<evidence type="ECO:0000313" key="5">
    <source>
        <dbReference type="EMBL" id="SHK46948.1"/>
    </source>
</evidence>
<evidence type="ECO:0000259" key="4">
    <source>
        <dbReference type="PROSITE" id="PS01124"/>
    </source>
</evidence>
<dbReference type="InterPro" id="IPR018060">
    <property type="entry name" value="HTH_AraC"/>
</dbReference>
<dbReference type="SUPFAM" id="SSF46689">
    <property type="entry name" value="Homeodomain-like"/>
    <property type="match status" value="2"/>
</dbReference>
<evidence type="ECO:0000256" key="3">
    <source>
        <dbReference type="ARBA" id="ARBA00023163"/>
    </source>
</evidence>
<proteinExistence type="predicted"/>
<dbReference type="Proteomes" id="UP000184016">
    <property type="component" value="Unassembled WGS sequence"/>
</dbReference>
<accession>A0A1M6SQT6</accession>
<dbReference type="SMART" id="SM00342">
    <property type="entry name" value="HTH_ARAC"/>
    <property type="match status" value="1"/>
</dbReference>
<dbReference type="GO" id="GO:0003700">
    <property type="term" value="F:DNA-binding transcription factor activity"/>
    <property type="evidence" value="ECO:0007669"/>
    <property type="project" value="InterPro"/>
</dbReference>
<dbReference type="STRING" id="1830138.SAMN05443507_11457"/>
<dbReference type="OrthoDB" id="324626at2"/>
<dbReference type="Pfam" id="PF12833">
    <property type="entry name" value="HTH_18"/>
    <property type="match status" value="1"/>
</dbReference>
<dbReference type="GO" id="GO:0043565">
    <property type="term" value="F:sequence-specific DNA binding"/>
    <property type="evidence" value="ECO:0007669"/>
    <property type="project" value="InterPro"/>
</dbReference>
<reference evidence="6" key="1">
    <citation type="submission" date="2016-11" db="EMBL/GenBank/DDBJ databases">
        <authorList>
            <person name="Varghese N."/>
            <person name="Submissions S."/>
        </authorList>
    </citation>
    <scope>NUCLEOTIDE SEQUENCE [LARGE SCALE GENOMIC DNA]</scope>
    <source>
        <strain evidence="6">USBA-503</strain>
    </source>
</reference>
<dbReference type="PROSITE" id="PS01124">
    <property type="entry name" value="HTH_ARAC_FAMILY_2"/>
    <property type="match status" value="1"/>
</dbReference>
<organism evidence="5 6">
    <name type="scientific">Alicyclobacillus tolerans</name>
    <dbReference type="NCBI Taxonomy" id="90970"/>
    <lineage>
        <taxon>Bacteria</taxon>
        <taxon>Bacillati</taxon>
        <taxon>Bacillota</taxon>
        <taxon>Bacilli</taxon>
        <taxon>Bacillales</taxon>
        <taxon>Alicyclobacillaceae</taxon>
        <taxon>Alicyclobacillus</taxon>
    </lineage>
</organism>
<dbReference type="EMBL" id="FRAF01000014">
    <property type="protein sequence ID" value="SHK46948.1"/>
    <property type="molecule type" value="Genomic_DNA"/>
</dbReference>
<dbReference type="PANTHER" id="PTHR43280">
    <property type="entry name" value="ARAC-FAMILY TRANSCRIPTIONAL REGULATOR"/>
    <property type="match status" value="1"/>
</dbReference>
<protein>
    <submittedName>
        <fullName evidence="5">Helix-turn-helix domain-containing protein</fullName>
    </submittedName>
</protein>
<keyword evidence="6" id="KW-1185">Reference proteome</keyword>